<reference evidence="11" key="1">
    <citation type="journal article" date="2019" name="Int. J. Syst. Evol. Microbiol.">
        <title>The Global Catalogue of Microorganisms (GCM) 10K type strain sequencing project: providing services to taxonomists for standard genome sequencing and annotation.</title>
        <authorList>
            <consortium name="The Broad Institute Genomics Platform"/>
            <consortium name="The Broad Institute Genome Sequencing Center for Infectious Disease"/>
            <person name="Wu L."/>
            <person name="Ma J."/>
        </authorList>
    </citation>
    <scope>NUCLEOTIDE SEQUENCE [LARGE SCALE GENOMIC DNA]</scope>
    <source>
        <strain evidence="11">CGMCC 1.15461</strain>
    </source>
</reference>
<comment type="subcellular location">
    <subcellularLocation>
        <location evidence="1">Cell membrane</location>
        <topology evidence="1">Multi-pass membrane protein</topology>
    </subcellularLocation>
</comment>
<keyword evidence="4 7" id="KW-1133">Transmembrane helix</keyword>
<accession>A0ABQ1JQ72</accession>
<dbReference type="Pfam" id="PF12704">
    <property type="entry name" value="MacB_PCD"/>
    <property type="match status" value="1"/>
</dbReference>
<sequence length="414" mass="45327">MFNLFRENTRIALSSIKSQLLRTILTVIIIGIGIFALVGILAAVAVLESTITGNFAMIGTNTFSISRYDFSEQLGRNRQDARVNAIISYPQAKDFQEKYNFPTGEVSLSFNAASGVEVKRGSEKTDPEVSILGADEFYIPNSGLELTEGRNFNTFDISNNNYVCILGSDLKKGLFPDESAINKTISIRGAKFKVIGVLKERGSTFNNRQDMRVGIPIQLARSLYSAPYINYEIKVKVNDRDLLDAAVDEAIITMRRVRGLNPREKNNFGIQRSDELLQNLMSQTETLNIAAWVIGIITVFGSSIALMNIMLVSVTERTREIGVRKSLGAKKVTIAMQFFTETLVISLIGGAVGILLGILVGGVLVSSLMDVSFPMPWQAISAALGTILIVTLFSGLYPAVKAAALNPVDSLRYE</sequence>
<organism evidence="10 11">
    <name type="scientific">Flavobacterium suaedae</name>
    <dbReference type="NCBI Taxonomy" id="1767027"/>
    <lineage>
        <taxon>Bacteria</taxon>
        <taxon>Pseudomonadati</taxon>
        <taxon>Bacteroidota</taxon>
        <taxon>Flavobacteriia</taxon>
        <taxon>Flavobacteriales</taxon>
        <taxon>Flavobacteriaceae</taxon>
        <taxon>Flavobacterium</taxon>
    </lineage>
</organism>
<keyword evidence="5 7" id="KW-0472">Membrane</keyword>
<name>A0ABQ1JQ72_9FLAO</name>
<dbReference type="PANTHER" id="PTHR30572">
    <property type="entry name" value="MEMBRANE COMPONENT OF TRANSPORTER-RELATED"/>
    <property type="match status" value="1"/>
</dbReference>
<feature type="transmembrane region" description="Helical" evidence="7">
    <location>
        <begin position="332"/>
        <end position="365"/>
    </location>
</feature>
<evidence type="ECO:0000256" key="5">
    <source>
        <dbReference type="ARBA" id="ARBA00023136"/>
    </source>
</evidence>
<dbReference type="Proteomes" id="UP000615760">
    <property type="component" value="Unassembled WGS sequence"/>
</dbReference>
<keyword evidence="3 7" id="KW-0812">Transmembrane</keyword>
<feature type="domain" description="ABC3 transporter permease C-terminal" evidence="8">
    <location>
        <begin position="293"/>
        <end position="407"/>
    </location>
</feature>
<dbReference type="InterPro" id="IPR025857">
    <property type="entry name" value="MacB_PCD"/>
</dbReference>
<evidence type="ECO:0000313" key="11">
    <source>
        <dbReference type="Proteomes" id="UP000615760"/>
    </source>
</evidence>
<evidence type="ECO:0000256" key="1">
    <source>
        <dbReference type="ARBA" id="ARBA00004651"/>
    </source>
</evidence>
<keyword evidence="2" id="KW-1003">Cell membrane</keyword>
<evidence type="ECO:0000256" key="6">
    <source>
        <dbReference type="ARBA" id="ARBA00038076"/>
    </source>
</evidence>
<dbReference type="PANTHER" id="PTHR30572:SF4">
    <property type="entry name" value="ABC TRANSPORTER PERMEASE YTRF"/>
    <property type="match status" value="1"/>
</dbReference>
<dbReference type="EMBL" id="BMJE01000003">
    <property type="protein sequence ID" value="GGB74741.1"/>
    <property type="molecule type" value="Genomic_DNA"/>
</dbReference>
<evidence type="ECO:0000259" key="9">
    <source>
        <dbReference type="Pfam" id="PF12704"/>
    </source>
</evidence>
<feature type="domain" description="MacB-like periplasmic core" evidence="9">
    <location>
        <begin position="23"/>
        <end position="249"/>
    </location>
</feature>
<feature type="transmembrane region" description="Helical" evidence="7">
    <location>
        <begin position="20"/>
        <end position="47"/>
    </location>
</feature>
<evidence type="ECO:0000256" key="3">
    <source>
        <dbReference type="ARBA" id="ARBA00022692"/>
    </source>
</evidence>
<comment type="caution">
    <text evidence="10">The sequence shown here is derived from an EMBL/GenBank/DDBJ whole genome shotgun (WGS) entry which is preliminary data.</text>
</comment>
<evidence type="ECO:0000256" key="7">
    <source>
        <dbReference type="SAM" id="Phobius"/>
    </source>
</evidence>
<feature type="transmembrane region" description="Helical" evidence="7">
    <location>
        <begin position="377"/>
        <end position="397"/>
    </location>
</feature>
<feature type="transmembrane region" description="Helical" evidence="7">
    <location>
        <begin position="289"/>
        <end position="311"/>
    </location>
</feature>
<comment type="similarity">
    <text evidence="6">Belongs to the ABC-4 integral membrane protein family.</text>
</comment>
<evidence type="ECO:0000259" key="8">
    <source>
        <dbReference type="Pfam" id="PF02687"/>
    </source>
</evidence>
<gene>
    <name evidence="10" type="ORF">GCM10007424_13370</name>
</gene>
<dbReference type="Pfam" id="PF02687">
    <property type="entry name" value="FtsX"/>
    <property type="match status" value="1"/>
</dbReference>
<keyword evidence="11" id="KW-1185">Reference proteome</keyword>
<evidence type="ECO:0000313" key="10">
    <source>
        <dbReference type="EMBL" id="GGB74741.1"/>
    </source>
</evidence>
<proteinExistence type="inferred from homology"/>
<dbReference type="RefSeq" id="WP_188620485.1">
    <property type="nucleotide sequence ID" value="NZ_BMJE01000003.1"/>
</dbReference>
<dbReference type="InterPro" id="IPR003838">
    <property type="entry name" value="ABC3_permease_C"/>
</dbReference>
<evidence type="ECO:0000256" key="4">
    <source>
        <dbReference type="ARBA" id="ARBA00022989"/>
    </source>
</evidence>
<dbReference type="InterPro" id="IPR050250">
    <property type="entry name" value="Macrolide_Exporter_MacB"/>
</dbReference>
<protein>
    <submittedName>
        <fullName evidence="10">ABC transporter permease</fullName>
    </submittedName>
</protein>
<evidence type="ECO:0000256" key="2">
    <source>
        <dbReference type="ARBA" id="ARBA00022475"/>
    </source>
</evidence>